<dbReference type="Proteomes" id="UP000033483">
    <property type="component" value="Unassembled WGS sequence"/>
</dbReference>
<dbReference type="EMBL" id="LAEV01001665">
    <property type="protein sequence ID" value="KKA27488.1"/>
    <property type="molecule type" value="Genomic_DNA"/>
</dbReference>
<sequence length="189" mass="20280">MSSEAPQNVTVQVNSAFLKQQHILNYPIVKDGVDTVTASPYAKSTYVQKSIALGDSAYKTFAVPMLGYIAKPYQYVEPYVKKADALGDETLSKVDARFPAITRPTNELYSTARAAVLLPYTKTVEGRDHVVSTYNAERKKLGTDGVVAYTKAAVGTAVILGTEGYAWANSLLKKAPEAAPAPAAAEDKS</sequence>
<evidence type="ECO:0008006" key="3">
    <source>
        <dbReference type="Google" id="ProtNLM"/>
    </source>
</evidence>
<comment type="caution">
    <text evidence="1">The sequence shown here is derived from an EMBL/GenBank/DDBJ whole genome shotgun (WGS) entry which is preliminary data.</text>
</comment>
<proteinExistence type="predicted"/>
<protein>
    <recommendedName>
        <fullName evidence="3">CAP20</fullName>
    </recommendedName>
</protein>
<evidence type="ECO:0000313" key="2">
    <source>
        <dbReference type="Proteomes" id="UP000033483"/>
    </source>
</evidence>
<reference evidence="1 2" key="1">
    <citation type="submission" date="2015-03" db="EMBL/GenBank/DDBJ databases">
        <authorList>
            <person name="Radwan O."/>
            <person name="Al-Naeli F.A."/>
            <person name="Rendon G.A."/>
            <person name="Fields C."/>
        </authorList>
    </citation>
    <scope>NUCLEOTIDE SEQUENCE [LARGE SCALE GENOMIC DNA]</scope>
    <source>
        <strain evidence="1">CR-DP1</strain>
    </source>
</reference>
<name>A0A0F4ZC63_9PEZI</name>
<dbReference type="OrthoDB" id="376826at2759"/>
<dbReference type="AlphaFoldDB" id="A0A0F4ZC63"/>
<accession>A0A0F4ZC63</accession>
<keyword evidence="2" id="KW-1185">Reference proteome</keyword>
<organism evidence="1 2">
    <name type="scientific">Thielaviopsis punctulata</name>
    <dbReference type="NCBI Taxonomy" id="72032"/>
    <lineage>
        <taxon>Eukaryota</taxon>
        <taxon>Fungi</taxon>
        <taxon>Dikarya</taxon>
        <taxon>Ascomycota</taxon>
        <taxon>Pezizomycotina</taxon>
        <taxon>Sordariomycetes</taxon>
        <taxon>Hypocreomycetidae</taxon>
        <taxon>Microascales</taxon>
        <taxon>Ceratocystidaceae</taxon>
        <taxon>Thielaviopsis</taxon>
    </lineage>
</organism>
<gene>
    <name evidence="1" type="ORF">TD95_001975</name>
</gene>
<evidence type="ECO:0000313" key="1">
    <source>
        <dbReference type="EMBL" id="KKA27488.1"/>
    </source>
</evidence>